<dbReference type="FunFam" id="1.10.1200.10:FF:000005">
    <property type="entry name" value="Nonribosomal peptide synthetase 1"/>
    <property type="match status" value="1"/>
</dbReference>
<evidence type="ECO:0000256" key="3">
    <source>
        <dbReference type="ARBA" id="ARBA00022450"/>
    </source>
</evidence>
<dbReference type="SMART" id="SM00827">
    <property type="entry name" value="PKS_AT"/>
    <property type="match status" value="1"/>
</dbReference>
<evidence type="ECO:0000256" key="18">
    <source>
        <dbReference type="ARBA" id="ARBA00075053"/>
    </source>
</evidence>
<evidence type="ECO:0000256" key="11">
    <source>
        <dbReference type="ARBA" id="ARBA00050973"/>
    </source>
</evidence>
<dbReference type="Gene3D" id="3.30.70.250">
    <property type="entry name" value="Malonyl-CoA ACP transacylase, ACP-binding"/>
    <property type="match status" value="1"/>
</dbReference>
<evidence type="ECO:0000256" key="19">
    <source>
        <dbReference type="ARBA" id="ARBA00078169"/>
    </source>
</evidence>
<dbReference type="InterPro" id="IPR016035">
    <property type="entry name" value="Acyl_Trfase/lysoPLipase"/>
</dbReference>
<protein>
    <recommendedName>
        <fullName evidence="17">Phenolphthiocerol/phthiocerol polyketide synthase subunit E</fullName>
        <ecNumber evidence="16">2.3.1.292</ecNumber>
    </recommendedName>
    <alternativeName>
        <fullName evidence="19">(Phenol)carboxyphthiodiolenone synthase subunit E</fullName>
    </alternativeName>
    <alternativeName>
        <fullName evidence="20">Beta-ketoacyl-acyl-carrier-protein synthase I</fullName>
    </alternativeName>
    <alternativeName>
        <fullName evidence="18">Phthiocerol synthesis polyketide synthase type I PpsE</fullName>
    </alternativeName>
</protein>
<dbReference type="InterPro" id="IPR057326">
    <property type="entry name" value="KR_dom"/>
</dbReference>
<evidence type="ECO:0000256" key="20">
    <source>
        <dbReference type="ARBA" id="ARBA00084020"/>
    </source>
</evidence>
<evidence type="ECO:0000256" key="1">
    <source>
        <dbReference type="ARBA" id="ARBA00001937"/>
    </source>
</evidence>
<comment type="catalytic activity">
    <reaction evidence="12">
        <text>19-(4-hydroxyphenyl)nonadecanoyl-[(phenol)carboxyphthiodiolenone synthase] + 2 (S)-methylmalonyl-CoA + 3 malonyl-CoA + 5 NADPH + 10 H(+) = C37-(phenol)carboxyphthiodiolenone-[(phenol)carboxyphthiodiolenone synthase] + 5 CO2 + 5 NADP(+) + 5 CoA + 2 H2O</text>
        <dbReference type="Rhea" id="RHEA:57760"/>
        <dbReference type="Rhea" id="RHEA-COMP:14273"/>
        <dbReference type="Rhea" id="RHEA-COMP:14990"/>
        <dbReference type="ChEBI" id="CHEBI:15377"/>
        <dbReference type="ChEBI" id="CHEBI:15378"/>
        <dbReference type="ChEBI" id="CHEBI:16526"/>
        <dbReference type="ChEBI" id="CHEBI:57287"/>
        <dbReference type="ChEBI" id="CHEBI:57327"/>
        <dbReference type="ChEBI" id="CHEBI:57384"/>
        <dbReference type="ChEBI" id="CHEBI:57783"/>
        <dbReference type="ChEBI" id="CHEBI:58349"/>
        <dbReference type="ChEBI" id="CHEBI:133301"/>
        <dbReference type="ChEBI" id="CHEBI:142260"/>
        <dbReference type="EC" id="2.3.1.292"/>
    </reaction>
</comment>
<dbReference type="Gene3D" id="3.40.366.10">
    <property type="entry name" value="Malonyl-Coenzyme A Acyl Carrier Protein, domain 2"/>
    <property type="match status" value="1"/>
</dbReference>
<dbReference type="Gene3D" id="1.10.1200.10">
    <property type="entry name" value="ACP-like"/>
    <property type="match status" value="1"/>
</dbReference>
<comment type="function">
    <text evidence="15">Part of the PpsABCDE complex involved in the biosynthesis of the lipid core common to phthiocerols and phenolphthiocerols by successive additions of malonyl-CoA or methylmalonyl-CoA extender units. PpsA can accept as substrate the activated forms of either icosanoyl (C20), docosanoyl (C22) or lignoceroyl (C24) groups from FadD26, or a (4-hydroxyphenyl)-C17 or (4-hydroxyphenyl)-C19 fatty acyl from FadD29. PpsA initiates the biosynthesis and extends its substrate using a malonyl-CoA extender unit. The PpsB and PpsC proteins add the second and third malonyl-CoA extender units. PpsD adds an (R)-methylmalonyl unit and PpsE adds a second (R)-methylmalonyl unit. The incorporation of the methylmalonyl units results in formation of two branched methyl groups in the elongated product.</text>
</comment>
<keyword evidence="7" id="KW-0521">NADP</keyword>
<dbReference type="SUPFAM" id="SSF47336">
    <property type="entry name" value="ACP-like"/>
    <property type="match status" value="1"/>
</dbReference>
<dbReference type="InterPro" id="IPR014043">
    <property type="entry name" value="Acyl_transferase_dom"/>
</dbReference>
<evidence type="ECO:0000256" key="13">
    <source>
        <dbReference type="ARBA" id="ARBA00052119"/>
    </source>
</evidence>
<dbReference type="Pfam" id="PF00109">
    <property type="entry name" value="ketoacyl-synt"/>
    <property type="match status" value="1"/>
</dbReference>
<evidence type="ECO:0000313" key="23">
    <source>
        <dbReference type="EMBL" id="MBH8571753.1"/>
    </source>
</evidence>
<comment type="catalytic activity">
    <reaction evidence="14">
        <text>icosanoyl-[(phenol)carboxyphthiodiolenone synthase] + 2 (S)-methylmalonyl-CoA + 3 malonyl-CoA + 5 NADPH + 10 H(+) = C32-carboxyphthiodiolenone-[(phenol)carboxyphthiodiolenone synthase] + 5 CO2 + 5 NADP(+) + 5 CoA + 2 H2O</text>
        <dbReference type="Rhea" id="RHEA:57748"/>
        <dbReference type="Rhea" id="RHEA-COMP:14985"/>
        <dbReference type="Rhea" id="RHEA-COMP:14986"/>
        <dbReference type="ChEBI" id="CHEBI:15377"/>
        <dbReference type="ChEBI" id="CHEBI:15378"/>
        <dbReference type="ChEBI" id="CHEBI:16526"/>
        <dbReference type="ChEBI" id="CHEBI:57287"/>
        <dbReference type="ChEBI" id="CHEBI:57327"/>
        <dbReference type="ChEBI" id="CHEBI:57384"/>
        <dbReference type="ChEBI" id="CHEBI:57783"/>
        <dbReference type="ChEBI" id="CHEBI:58349"/>
        <dbReference type="ChEBI" id="CHEBI:87848"/>
        <dbReference type="ChEBI" id="CHEBI:142236"/>
        <dbReference type="EC" id="2.3.1.292"/>
    </reaction>
</comment>
<dbReference type="InterPro" id="IPR020841">
    <property type="entry name" value="PKS_Beta-ketoAc_synthase_dom"/>
</dbReference>
<comment type="catalytic activity">
    <reaction evidence="13">
        <text>docosanoyl-[(phenol)carboxyphthiodiolenone synthase] + 2 (S)-methylmalonyl-CoA + 3 malonyl-CoA + 5 NADPH + 10 H(+) = C34-carboxyphthiodiolenone-[(phenol)carboxyphthiodiolenone synthase] + 5 CO2 + 5 NADP(+) + 5 CoA + 2 H2O</text>
        <dbReference type="Rhea" id="RHEA:57752"/>
        <dbReference type="Rhea" id="RHEA-COMP:14987"/>
        <dbReference type="Rhea" id="RHEA-COMP:14988"/>
        <dbReference type="ChEBI" id="CHEBI:15377"/>
        <dbReference type="ChEBI" id="CHEBI:15378"/>
        <dbReference type="ChEBI" id="CHEBI:16526"/>
        <dbReference type="ChEBI" id="CHEBI:57287"/>
        <dbReference type="ChEBI" id="CHEBI:57327"/>
        <dbReference type="ChEBI" id="CHEBI:57384"/>
        <dbReference type="ChEBI" id="CHEBI:57783"/>
        <dbReference type="ChEBI" id="CHEBI:58349"/>
        <dbReference type="ChEBI" id="CHEBI:142237"/>
        <dbReference type="ChEBI" id="CHEBI:142238"/>
        <dbReference type="EC" id="2.3.1.292"/>
    </reaction>
</comment>
<dbReference type="GO" id="GO:0016491">
    <property type="term" value="F:oxidoreductase activity"/>
    <property type="evidence" value="ECO:0007669"/>
    <property type="project" value="UniProtKB-KW"/>
</dbReference>
<dbReference type="InterPro" id="IPR049490">
    <property type="entry name" value="C883_1060-like_KR_N"/>
</dbReference>
<dbReference type="InterPro" id="IPR050091">
    <property type="entry name" value="PKS_NRPS_Biosynth_Enz"/>
</dbReference>
<gene>
    <name evidence="23" type="ORF">I8752_01660</name>
</gene>
<keyword evidence="24" id="KW-1185">Reference proteome</keyword>
<comment type="cofactor">
    <cofactor evidence="2">
        <name>pantetheine 4'-phosphate</name>
        <dbReference type="ChEBI" id="CHEBI:47942"/>
    </cofactor>
</comment>
<dbReference type="InterPro" id="IPR016039">
    <property type="entry name" value="Thiolase-like"/>
</dbReference>
<dbReference type="GO" id="GO:0004312">
    <property type="term" value="F:fatty acid synthase activity"/>
    <property type="evidence" value="ECO:0007669"/>
    <property type="project" value="TreeGrafter"/>
</dbReference>
<dbReference type="PROSITE" id="PS52004">
    <property type="entry name" value="KS3_2"/>
    <property type="match status" value="1"/>
</dbReference>
<evidence type="ECO:0000313" key="24">
    <source>
        <dbReference type="Proteomes" id="UP000662314"/>
    </source>
</evidence>
<accession>A0A8J7LD93</accession>
<evidence type="ECO:0000256" key="15">
    <source>
        <dbReference type="ARBA" id="ARBA00058455"/>
    </source>
</evidence>
<dbReference type="FunFam" id="3.40.47.10:FF:000042">
    <property type="entry name" value="Polyketide synthase Pks13"/>
    <property type="match status" value="1"/>
</dbReference>
<dbReference type="InterPro" id="IPR016036">
    <property type="entry name" value="Malonyl_transacylase_ACP-bd"/>
</dbReference>
<feature type="domain" description="Carrier" evidence="21">
    <location>
        <begin position="1449"/>
        <end position="1525"/>
    </location>
</feature>
<dbReference type="FunFam" id="3.40.366.10:FF:000002">
    <property type="entry name" value="Probable polyketide synthase 2"/>
    <property type="match status" value="1"/>
</dbReference>
<feature type="domain" description="Ketosynthase family 3 (KS3)" evidence="22">
    <location>
        <begin position="10"/>
        <end position="435"/>
    </location>
</feature>
<evidence type="ECO:0000256" key="17">
    <source>
        <dbReference type="ARBA" id="ARBA00073623"/>
    </source>
</evidence>
<dbReference type="GO" id="GO:0034081">
    <property type="term" value="C:polyketide synthase complex"/>
    <property type="evidence" value="ECO:0007669"/>
    <property type="project" value="UniProtKB-ARBA"/>
</dbReference>
<dbReference type="PANTHER" id="PTHR43775:SF51">
    <property type="entry name" value="INACTIVE PHENOLPHTHIOCEROL SYNTHESIS POLYKETIDE SYNTHASE TYPE I PKS1-RELATED"/>
    <property type="match status" value="1"/>
</dbReference>
<dbReference type="EMBL" id="JAECZA010000003">
    <property type="protein sequence ID" value="MBH8571753.1"/>
    <property type="molecule type" value="Genomic_DNA"/>
</dbReference>
<dbReference type="Pfam" id="PF21394">
    <property type="entry name" value="Beta-ketacyl_N"/>
    <property type="match status" value="1"/>
</dbReference>
<dbReference type="PANTHER" id="PTHR43775">
    <property type="entry name" value="FATTY ACID SYNTHASE"/>
    <property type="match status" value="1"/>
</dbReference>
<dbReference type="SUPFAM" id="SSF53901">
    <property type="entry name" value="Thiolase-like"/>
    <property type="match status" value="1"/>
</dbReference>
<sequence>MSDLQMDNSIKGIAVISIVGRFPKAKNVDEFWENLCKGQESISFFSDEELKASGVDPAWLSNPQYVKAGANISDIEMFDAAFFDFSPREAEVIDPQHRILLECAWSALEKAGYEPGSSKSLTGVYLGTNMSNYFMSNLSSHPDLSELTDLIAYGNSQDFAATRVSYKLNLKGPSINIQTSCSTSLVAVHSACQGLLNYECDLALAGGVSIESLQKQGYFYQEGDITSPDGHCRAFDAQAQGTVFGDGIGLVVLKRLEDALAEGDYIHAVIKGSAINNDGAAKVGYTAPSVSGQAEVIAEAQAIAGVAPETITYIEAHGTGTALGDPIEISALKKAFAARTKQKGYCALGSVKTNIGHLNTAAGVTGLIKTVLALKHQLIPPSLHFQQPNPEIDFTNSPFYVNSKLSPWQTNGTPRRAGVSSFGIGGTNAHVILEQAPAIEPSSPSRTWQLLLLSAKTSTALETATINLATHLKQNPDINLADVAHTLQVGRRAFDHRRLVVCHELEDAVKALTEIESQRILTNHRQPSHCPVIFMFSGQGAQYANMARELYEHEPTFTKHVDNCAVALQPHLGVDIRSLLYPSAEDTLAASVQLQQTAFTQSALFVIEYALAQLFMSWGIQPQAMIGHSIGEYVAATIAGVFSLEDALMIVAKRGQLMQQLPSGSMLAIPLPANEVELLLKENLEIAVINSPSSCVVSGTKQAVAALENQLISQGIECRLLHTSHAFHSQMMQPILEEFVEIVKQVKLHPPSIGFISNVTGRWIEAAQATNPDYWGQHLRQTVRFSEGISQLIRQFEGVFLEVGPGRTLSTLTKQHLSSNAKQQVLSSLRHVKDEQSDVQFLLQTLGRLWLCGVEIDWSGFYAYEQRHRLPLPTYPFERQRFWIDAKSLSPSLNTKSASLDKKQDIADWFYVPSWKRSLLPNSFSSQIESTQEEWLFFIDELGIGEKLINVLKQKQNIITVKCAEQFSKVTDGVYTINQYRCEDYDTLFHELISIGRGLQNIAYLWSVNKVEINQSKKYLEFNSLLFLTQSISKLKISDRLQFWVISNNIQQVNGNEKLDPQKAAILGLCKVIPQEYPNITCRCIDVDLTNRREKLRAGVPPVEQTSVDAEKREGDYDSIIVDQLSNELTVVSLDLVVAYRDRYRWVQTFEPIYLESIVEEKTPLRKQGVYLFPGGLEDIEVAIAQYLAKTFPAKLIFIEDANFPENDDFWQWLETHNQQNETSRKIEQLLELEKLGAKVLVIRVDTNNDEKIYQGFSLENIGQINGVIYSTGIKREHLFCSISEIKSIESENVLNFQHHQIILLEQVLQKQKLDFCIVFSSLSSILGGFGLGLYSAANCFLDTFTNRHNQNNSLPWYIINWDKLEIEVNQNQQTTESKLAINSREAVEVFKRIFALEQGSQIVISTVDINNRNHHIFNPDFLANSKSLNCSDSSSRYSRPQLSNAYVTPTNELEQQITEIWQEVLGVTGVGIFDNFYELGGDSLIATQLVSRLRTKFPVDLPLRDLLLQAMIPAKQAEMIEELMLAKIEELSEEEVAVILNNS</sequence>
<dbReference type="Pfam" id="PF00698">
    <property type="entry name" value="Acyl_transf_1"/>
    <property type="match status" value="1"/>
</dbReference>
<dbReference type="InterPro" id="IPR036291">
    <property type="entry name" value="NAD(P)-bd_dom_sf"/>
</dbReference>
<dbReference type="InterPro" id="IPR014030">
    <property type="entry name" value="Ketoacyl_synth_N"/>
</dbReference>
<dbReference type="Gene3D" id="3.30.70.3290">
    <property type="match status" value="1"/>
</dbReference>
<dbReference type="SMART" id="SM00822">
    <property type="entry name" value="PKS_KR"/>
    <property type="match status" value="1"/>
</dbReference>
<evidence type="ECO:0000256" key="12">
    <source>
        <dbReference type="ARBA" id="ARBA00051971"/>
    </source>
</evidence>
<evidence type="ECO:0000256" key="5">
    <source>
        <dbReference type="ARBA" id="ARBA00022679"/>
    </source>
</evidence>
<dbReference type="SUPFAM" id="SSF51735">
    <property type="entry name" value="NAD(P)-binding Rossmann-fold domains"/>
    <property type="match status" value="2"/>
</dbReference>
<dbReference type="InterPro" id="IPR001227">
    <property type="entry name" value="Ac_transferase_dom_sf"/>
</dbReference>
<dbReference type="InterPro" id="IPR014031">
    <property type="entry name" value="Ketoacyl_synth_C"/>
</dbReference>
<dbReference type="InterPro" id="IPR013968">
    <property type="entry name" value="PKS_KR"/>
</dbReference>
<dbReference type="EC" id="2.3.1.292" evidence="16"/>
<dbReference type="Gene3D" id="3.40.47.10">
    <property type="match status" value="1"/>
</dbReference>
<reference evidence="23 24" key="1">
    <citation type="journal article" date="2021" name="Int. J. Syst. Evol. Microbiol.">
        <title>Amazonocrinis nigriterrae gen. nov., sp. nov., Atlanticothrix silvestris gen. nov., sp. nov. and Dendronalium phyllosphericum gen. nov., sp. nov., nostocacean cyanobacteria from Brazilian environments.</title>
        <authorList>
            <person name="Alvarenga D.O."/>
            <person name="Andreote A.P.D."/>
            <person name="Branco L.H.Z."/>
            <person name="Delbaje E."/>
            <person name="Cruz R.B."/>
            <person name="Varani A.M."/>
            <person name="Fiore M.F."/>
        </authorList>
    </citation>
    <scope>NUCLEOTIDE SEQUENCE [LARGE SCALE GENOMIC DNA]</scope>
    <source>
        <strain evidence="23 24">CENA369</strain>
    </source>
</reference>
<evidence type="ECO:0000256" key="8">
    <source>
        <dbReference type="ARBA" id="ARBA00023002"/>
    </source>
</evidence>
<dbReference type="RefSeq" id="WP_214430591.1">
    <property type="nucleotide sequence ID" value="NZ_CAWPUQ010000133.1"/>
</dbReference>
<dbReference type="CDD" id="cd00833">
    <property type="entry name" value="PKS"/>
    <property type="match status" value="1"/>
</dbReference>
<keyword evidence="9" id="KW-0443">Lipid metabolism</keyword>
<evidence type="ECO:0000259" key="22">
    <source>
        <dbReference type="PROSITE" id="PS52004"/>
    </source>
</evidence>
<comment type="caution">
    <text evidence="23">The sequence shown here is derived from an EMBL/GenBank/DDBJ whole genome shotgun (WGS) entry which is preliminary data.</text>
</comment>
<dbReference type="PROSITE" id="PS00012">
    <property type="entry name" value="PHOSPHOPANTETHEINE"/>
    <property type="match status" value="1"/>
</dbReference>
<keyword evidence="23" id="KW-0012">Acyltransferase</keyword>
<evidence type="ECO:0000259" key="21">
    <source>
        <dbReference type="PROSITE" id="PS50075"/>
    </source>
</evidence>
<comment type="cofactor">
    <cofactor evidence="1">
        <name>NADP(+)</name>
        <dbReference type="ChEBI" id="CHEBI:58349"/>
    </cofactor>
</comment>
<dbReference type="PROSITE" id="PS50075">
    <property type="entry name" value="CARRIER"/>
    <property type="match status" value="1"/>
</dbReference>
<keyword evidence="8" id="KW-0560">Oxidoreductase</keyword>
<keyword evidence="10" id="KW-0511">Multifunctional enzyme</keyword>
<dbReference type="InterPro" id="IPR006162">
    <property type="entry name" value="Ppantetheine_attach_site"/>
</dbReference>
<evidence type="ECO:0000256" key="10">
    <source>
        <dbReference type="ARBA" id="ARBA00023268"/>
    </source>
</evidence>
<dbReference type="InterPro" id="IPR009081">
    <property type="entry name" value="PP-bd_ACP"/>
</dbReference>
<dbReference type="InterPro" id="IPR036736">
    <property type="entry name" value="ACP-like_sf"/>
</dbReference>
<dbReference type="GO" id="GO:0006633">
    <property type="term" value="P:fatty acid biosynthetic process"/>
    <property type="evidence" value="ECO:0007669"/>
    <property type="project" value="TreeGrafter"/>
</dbReference>
<evidence type="ECO:0000256" key="4">
    <source>
        <dbReference type="ARBA" id="ARBA00022553"/>
    </source>
</evidence>
<keyword evidence="5" id="KW-0808">Transferase</keyword>
<keyword evidence="6" id="KW-0276">Fatty acid metabolism</keyword>
<dbReference type="Pfam" id="PF22621">
    <property type="entry name" value="CurL-like_PKS_C"/>
    <property type="match status" value="1"/>
</dbReference>
<evidence type="ECO:0000256" key="16">
    <source>
        <dbReference type="ARBA" id="ARBA00066974"/>
    </source>
</evidence>
<evidence type="ECO:0000256" key="6">
    <source>
        <dbReference type="ARBA" id="ARBA00022832"/>
    </source>
</evidence>
<dbReference type="SMART" id="SM00825">
    <property type="entry name" value="PKS_KS"/>
    <property type="match status" value="1"/>
</dbReference>
<evidence type="ECO:0000256" key="2">
    <source>
        <dbReference type="ARBA" id="ARBA00001957"/>
    </source>
</evidence>
<keyword evidence="4" id="KW-0597">Phosphoprotein</keyword>
<dbReference type="Pfam" id="PF08659">
    <property type="entry name" value="KR"/>
    <property type="match status" value="1"/>
</dbReference>
<name>A0A8J7LD93_9NOST</name>
<dbReference type="Pfam" id="PF02801">
    <property type="entry name" value="Ketoacyl-synt_C"/>
    <property type="match status" value="1"/>
</dbReference>
<dbReference type="Proteomes" id="UP000662314">
    <property type="component" value="Unassembled WGS sequence"/>
</dbReference>
<dbReference type="SUPFAM" id="SSF52151">
    <property type="entry name" value="FabD/lysophospholipase-like"/>
    <property type="match status" value="1"/>
</dbReference>
<proteinExistence type="predicted"/>
<keyword evidence="3" id="KW-0596">Phosphopantetheine</keyword>
<evidence type="ECO:0000256" key="7">
    <source>
        <dbReference type="ARBA" id="ARBA00022857"/>
    </source>
</evidence>
<dbReference type="Pfam" id="PF00550">
    <property type="entry name" value="PP-binding"/>
    <property type="match status" value="1"/>
</dbReference>
<comment type="catalytic activity">
    <reaction evidence="11">
        <text>17-(4-hydroxyphenyl)heptadecanoyl-[(phenol)carboxyphthiodiolenone synthase] + 2 (S)-methylmalonyl-CoA + 3 malonyl-CoA + 5 NADPH + 10 H(+) = C35-(phenol)carboxyphthiodiolenone-[(phenol)carboxyphthiodiolenone synthase] + 5 CO2 + 5 NADP(+) + 5 CoA + 2 H2O</text>
        <dbReference type="Rhea" id="RHEA:57756"/>
        <dbReference type="Rhea" id="RHEA-COMP:14272"/>
        <dbReference type="Rhea" id="RHEA-COMP:14989"/>
        <dbReference type="ChEBI" id="CHEBI:15377"/>
        <dbReference type="ChEBI" id="CHEBI:15378"/>
        <dbReference type="ChEBI" id="CHEBI:16526"/>
        <dbReference type="ChEBI" id="CHEBI:57287"/>
        <dbReference type="ChEBI" id="CHEBI:57327"/>
        <dbReference type="ChEBI" id="CHEBI:57384"/>
        <dbReference type="ChEBI" id="CHEBI:57783"/>
        <dbReference type="ChEBI" id="CHEBI:58349"/>
        <dbReference type="ChEBI" id="CHEBI:133300"/>
        <dbReference type="ChEBI" id="CHEBI:142259"/>
        <dbReference type="EC" id="2.3.1.292"/>
    </reaction>
</comment>
<dbReference type="SUPFAM" id="SSF55048">
    <property type="entry name" value="Probable ACP-binding domain of malonyl-CoA ACP transacylase"/>
    <property type="match status" value="1"/>
</dbReference>
<evidence type="ECO:0000256" key="14">
    <source>
        <dbReference type="ARBA" id="ARBA00052745"/>
    </source>
</evidence>
<organism evidence="23 24">
    <name type="scientific">Dendronalium phyllosphericum CENA369</name>
    <dbReference type="NCBI Taxonomy" id="1725256"/>
    <lineage>
        <taxon>Bacteria</taxon>
        <taxon>Bacillati</taxon>
        <taxon>Cyanobacteriota</taxon>
        <taxon>Cyanophyceae</taxon>
        <taxon>Nostocales</taxon>
        <taxon>Nostocaceae</taxon>
        <taxon>Dendronalium</taxon>
        <taxon>Dendronalium phyllosphericum</taxon>
    </lineage>
</organism>
<dbReference type="Gene3D" id="3.40.50.720">
    <property type="entry name" value="NAD(P)-binding Rossmann-like Domain"/>
    <property type="match status" value="1"/>
</dbReference>
<evidence type="ECO:0000256" key="9">
    <source>
        <dbReference type="ARBA" id="ARBA00023098"/>
    </source>
</evidence>